<dbReference type="AlphaFoldDB" id="E3JQW1"/>
<dbReference type="InParanoid" id="E3JQW1"/>
<dbReference type="EMBL" id="DS178262">
    <property type="protein sequence ID" value="EFP74710.2"/>
    <property type="molecule type" value="Genomic_DNA"/>
</dbReference>
<dbReference type="HOGENOM" id="CLU_1251197_0_0_1"/>
<feature type="signal peptide" evidence="1">
    <location>
        <begin position="1"/>
        <end position="28"/>
    </location>
</feature>
<dbReference type="OrthoDB" id="2496912at2759"/>
<reference evidence="3" key="2">
    <citation type="journal article" date="2011" name="Proc. Natl. Acad. Sci. U.S.A.">
        <title>Obligate biotrophy features unraveled by the genomic analysis of rust fungi.</title>
        <authorList>
            <person name="Duplessis S."/>
            <person name="Cuomo C.A."/>
            <person name="Lin Y.-C."/>
            <person name="Aerts A."/>
            <person name="Tisserant E."/>
            <person name="Veneault-Fourrey C."/>
            <person name="Joly D.L."/>
            <person name="Hacquard S."/>
            <person name="Amselem J."/>
            <person name="Cantarel B.L."/>
            <person name="Chiu R."/>
            <person name="Coutinho P.M."/>
            <person name="Feau N."/>
            <person name="Field M."/>
            <person name="Frey P."/>
            <person name="Gelhaye E."/>
            <person name="Goldberg J."/>
            <person name="Grabherr M.G."/>
            <person name="Kodira C.D."/>
            <person name="Kohler A."/>
            <person name="Kuees U."/>
            <person name="Lindquist E.A."/>
            <person name="Lucas S.M."/>
            <person name="Mago R."/>
            <person name="Mauceli E."/>
            <person name="Morin E."/>
            <person name="Murat C."/>
            <person name="Pangilinan J.L."/>
            <person name="Park R."/>
            <person name="Pearson M."/>
            <person name="Quesneville H."/>
            <person name="Rouhier N."/>
            <person name="Sakthikumar S."/>
            <person name="Salamov A.A."/>
            <person name="Schmutz J."/>
            <person name="Selles B."/>
            <person name="Shapiro H."/>
            <person name="Tanguay P."/>
            <person name="Tuskan G.A."/>
            <person name="Henrissat B."/>
            <person name="Van de Peer Y."/>
            <person name="Rouze P."/>
            <person name="Ellis J.G."/>
            <person name="Dodds P.N."/>
            <person name="Schein J.E."/>
            <person name="Zhong S."/>
            <person name="Hamelin R.C."/>
            <person name="Grigoriev I.V."/>
            <person name="Szabo L.J."/>
            <person name="Martin F."/>
        </authorList>
    </citation>
    <scope>NUCLEOTIDE SEQUENCE [LARGE SCALE GENOMIC DNA]</scope>
    <source>
        <strain evidence="3">CRL 75-36-700-3 / race SCCL</strain>
    </source>
</reference>
<keyword evidence="3" id="KW-1185">Reference proteome</keyword>
<proteinExistence type="predicted"/>
<feature type="chain" id="PRO_5003172071" evidence="1">
    <location>
        <begin position="29"/>
        <end position="221"/>
    </location>
</feature>
<sequence>MTLSGTPVLRLLGFITLLLQSRNNTVSGKVFRCDQSLAPVTQYQPKSTTANPLLSSVASGTRPSIMATPLSNPVQPFSINGPPPTKELACKSESGEKTFAFCVADSCIGTATCEGCRSDFGMMVKVKCMSYHIQNQQNFCEDINGIKFVCAGSCEDRTACSICEYDNVAKTKSFRPPWEREMSISPLLIARSKSSQNNPSAWIIATLSLAKLASCSPLFGL</sequence>
<keyword evidence="1" id="KW-0732">Signal</keyword>
<name>E3JQW1_PUCGT</name>
<dbReference type="RefSeq" id="XP_003307716.2">
    <property type="nucleotide sequence ID" value="XM_003307668.2"/>
</dbReference>
<organism evidence="2 3">
    <name type="scientific">Puccinia graminis f. sp. tritici (strain CRL 75-36-700-3 / race SCCL)</name>
    <name type="common">Black stem rust fungus</name>
    <dbReference type="NCBI Taxonomy" id="418459"/>
    <lineage>
        <taxon>Eukaryota</taxon>
        <taxon>Fungi</taxon>
        <taxon>Dikarya</taxon>
        <taxon>Basidiomycota</taxon>
        <taxon>Pucciniomycotina</taxon>
        <taxon>Pucciniomycetes</taxon>
        <taxon>Pucciniales</taxon>
        <taxon>Pucciniaceae</taxon>
        <taxon>Puccinia</taxon>
    </lineage>
</organism>
<dbReference type="GeneID" id="10546745"/>
<evidence type="ECO:0000313" key="2">
    <source>
        <dbReference type="EMBL" id="EFP74710.2"/>
    </source>
</evidence>
<evidence type="ECO:0000313" key="3">
    <source>
        <dbReference type="Proteomes" id="UP000008783"/>
    </source>
</evidence>
<gene>
    <name evidence="2" type="ORF">PGTG_00666</name>
</gene>
<reference key="1">
    <citation type="submission" date="2007-01" db="EMBL/GenBank/DDBJ databases">
        <title>The Genome Sequence of Puccinia graminis f. sp. tritici Strain CRL 75-36-700-3.</title>
        <authorList>
            <consortium name="The Broad Institute Genome Sequencing Platform"/>
            <person name="Birren B."/>
            <person name="Lander E."/>
            <person name="Galagan J."/>
            <person name="Nusbaum C."/>
            <person name="Devon K."/>
            <person name="Cuomo C."/>
            <person name="Jaffe D."/>
            <person name="Butler J."/>
            <person name="Alvarez P."/>
            <person name="Gnerre S."/>
            <person name="Grabherr M."/>
            <person name="Mauceli E."/>
            <person name="Brockman W."/>
            <person name="Young S."/>
            <person name="LaButti K."/>
            <person name="Sykes S."/>
            <person name="DeCaprio D."/>
            <person name="Crawford M."/>
            <person name="Koehrsen M."/>
            <person name="Engels R."/>
            <person name="Montgomery P."/>
            <person name="Pearson M."/>
            <person name="Howarth C."/>
            <person name="Larson L."/>
            <person name="White J."/>
            <person name="Zeng Q."/>
            <person name="Kodira C."/>
            <person name="Yandava C."/>
            <person name="Alvarado L."/>
            <person name="O'Leary S."/>
            <person name="Szabo L."/>
            <person name="Dean R."/>
            <person name="Schein J."/>
        </authorList>
    </citation>
    <scope>NUCLEOTIDE SEQUENCE</scope>
    <source>
        <strain>CRL 75-36-700-3</strain>
    </source>
</reference>
<dbReference type="KEGG" id="pgr:PGTG_00666"/>
<evidence type="ECO:0000256" key="1">
    <source>
        <dbReference type="SAM" id="SignalP"/>
    </source>
</evidence>
<dbReference type="VEuPathDB" id="FungiDB:PGTG_00666"/>
<protein>
    <submittedName>
        <fullName evidence="2">Uncharacterized protein</fullName>
    </submittedName>
</protein>
<accession>E3JQW1</accession>
<dbReference type="Proteomes" id="UP000008783">
    <property type="component" value="Unassembled WGS sequence"/>
</dbReference>